<dbReference type="AlphaFoldDB" id="A0A8J8GGS3"/>
<sequence length="52" mass="6228">MSKKSKSKRFYQQSADAIQRYHERIPYYTTLAEAEERQRKQEEQMESSLGGQ</sequence>
<name>A0A8J8GGS3_9BACI</name>
<gene>
    <name evidence="1" type="ORF">HR057_06955</name>
</gene>
<protein>
    <submittedName>
        <fullName evidence="1">Uncharacterized protein</fullName>
    </submittedName>
</protein>
<reference evidence="1" key="1">
    <citation type="submission" date="2020-06" db="EMBL/GenBank/DDBJ databases">
        <title>A novel thermopfilic bacterium from Erzurum, Turkey.</title>
        <authorList>
            <person name="Adiguzel A."/>
            <person name="Ay H."/>
            <person name="Baltaci M.O."/>
        </authorList>
    </citation>
    <scope>NUCLEOTIDE SEQUENCE</scope>
    <source>
        <strain evidence="1">P2</strain>
    </source>
</reference>
<accession>A0A8J8GGS3</accession>
<keyword evidence="2" id="KW-1185">Reference proteome</keyword>
<evidence type="ECO:0000313" key="2">
    <source>
        <dbReference type="Proteomes" id="UP000625804"/>
    </source>
</evidence>
<dbReference type="Proteomes" id="UP000625804">
    <property type="component" value="Unassembled WGS sequence"/>
</dbReference>
<organism evidence="1 2">
    <name type="scientific">Calidifontibacillus erzurumensis</name>
    <dbReference type="NCBI Taxonomy" id="2741433"/>
    <lineage>
        <taxon>Bacteria</taxon>
        <taxon>Bacillati</taxon>
        <taxon>Bacillota</taxon>
        <taxon>Bacilli</taxon>
        <taxon>Bacillales</taxon>
        <taxon>Bacillaceae</taxon>
        <taxon>Calidifontibacillus/Schinkia group</taxon>
        <taxon>Calidifontibacillus</taxon>
    </lineage>
</organism>
<dbReference type="RefSeq" id="WP_173730708.1">
    <property type="nucleotide sequence ID" value="NZ_JABTTE010000006.1"/>
</dbReference>
<proteinExistence type="predicted"/>
<evidence type="ECO:0000313" key="1">
    <source>
        <dbReference type="EMBL" id="NSL51508.1"/>
    </source>
</evidence>
<dbReference type="EMBL" id="JABTTE010000006">
    <property type="protein sequence ID" value="NSL51508.1"/>
    <property type="molecule type" value="Genomic_DNA"/>
</dbReference>
<comment type="caution">
    <text evidence="1">The sequence shown here is derived from an EMBL/GenBank/DDBJ whole genome shotgun (WGS) entry which is preliminary data.</text>
</comment>